<dbReference type="GO" id="GO:1902042">
    <property type="term" value="P:negative regulation of extrinsic apoptotic signaling pathway via death domain receptors"/>
    <property type="evidence" value="ECO:0007669"/>
    <property type="project" value="TreeGrafter"/>
</dbReference>
<dbReference type="PANTHER" id="PTHR13088:SF3">
    <property type="entry name" value="FAS APOPTOTIC INHIBITORY MOLECULE 1"/>
    <property type="match status" value="1"/>
</dbReference>
<dbReference type="InterPro" id="IPR038513">
    <property type="entry name" value="FAIM1_dom_sf"/>
</dbReference>
<dbReference type="AlphaFoldDB" id="A0AAW2HDC3"/>
<comment type="caution">
    <text evidence="1">The sequence shown here is derived from an EMBL/GenBank/DDBJ whole genome shotgun (WGS) entry which is preliminary data.</text>
</comment>
<accession>A0AAW2HDC3</accession>
<dbReference type="PANTHER" id="PTHR13088">
    <property type="entry name" value="FAS APOPTOTIC INHIBITORY MOLECULE FAIM"/>
    <property type="match status" value="1"/>
</dbReference>
<evidence type="ECO:0000313" key="1">
    <source>
        <dbReference type="EMBL" id="KAL0267714.1"/>
    </source>
</evidence>
<name>A0AAW2HDC3_9NEOP</name>
<evidence type="ECO:0008006" key="2">
    <source>
        <dbReference type="Google" id="ProtNLM"/>
    </source>
</evidence>
<dbReference type="EMBL" id="JARGDH010000005">
    <property type="protein sequence ID" value="KAL0267714.1"/>
    <property type="molecule type" value="Genomic_DNA"/>
</dbReference>
<proteinExistence type="predicted"/>
<dbReference type="InterPro" id="IPR010695">
    <property type="entry name" value="FAIM1"/>
</dbReference>
<gene>
    <name evidence="1" type="ORF">PYX00_009905</name>
</gene>
<dbReference type="FunFam" id="2.40.128.180:FF:000001">
    <property type="entry name" value="Fas apoptotic inhibitory molecule 1"/>
    <property type="match status" value="1"/>
</dbReference>
<organism evidence="1">
    <name type="scientific">Menopon gallinae</name>
    <name type="common">poultry shaft louse</name>
    <dbReference type="NCBI Taxonomy" id="328185"/>
    <lineage>
        <taxon>Eukaryota</taxon>
        <taxon>Metazoa</taxon>
        <taxon>Ecdysozoa</taxon>
        <taxon>Arthropoda</taxon>
        <taxon>Hexapoda</taxon>
        <taxon>Insecta</taxon>
        <taxon>Pterygota</taxon>
        <taxon>Neoptera</taxon>
        <taxon>Paraneoptera</taxon>
        <taxon>Psocodea</taxon>
        <taxon>Troctomorpha</taxon>
        <taxon>Phthiraptera</taxon>
        <taxon>Amblycera</taxon>
        <taxon>Menoponidae</taxon>
        <taxon>Menopon</taxon>
    </lineage>
</organism>
<reference evidence="1" key="1">
    <citation type="journal article" date="2024" name="Gigascience">
        <title>Chromosome-level genome of the poultry shaft louse Menopon gallinae provides insight into the host-switching and adaptive evolution of parasitic lice.</title>
        <authorList>
            <person name="Xu Y."/>
            <person name="Ma L."/>
            <person name="Liu S."/>
            <person name="Liang Y."/>
            <person name="Liu Q."/>
            <person name="He Z."/>
            <person name="Tian L."/>
            <person name="Duan Y."/>
            <person name="Cai W."/>
            <person name="Li H."/>
            <person name="Song F."/>
        </authorList>
    </citation>
    <scope>NUCLEOTIDE SEQUENCE</scope>
    <source>
        <strain evidence="1">Cailab_2023a</strain>
    </source>
</reference>
<sequence>MASSDLVAYWDVPLHDRVHRIEFEHGTTTGKRVVRVDGQEIVRREWMFKLVGNEIFRVGTARCEILVDSVGAFSYSYELKVNGKSYNRFTEIQSKALKTWIVHLDVEVYRVVLEKDTLDIWANGEKLDATGEFVDDGTETHFSLGNWPACIKAATSGNRREGIIHHLIVNGKIIPEAVE</sequence>
<dbReference type="Pfam" id="PF06905">
    <property type="entry name" value="FAIM1"/>
    <property type="match status" value="1"/>
</dbReference>
<dbReference type="Gene3D" id="2.40.128.180">
    <property type="match status" value="2"/>
</dbReference>
<protein>
    <recommendedName>
        <fullName evidence="2">Fas apoptotic inhibitory molecule</fullName>
    </recommendedName>
</protein>